<accession>G8XGK8</accession>
<geneLocation type="plasmid" evidence="2 3">
    <name>pSCATT</name>
</geneLocation>
<organism evidence="2 3">
    <name type="scientific">Streptantibioticus cattleyicolor (strain ATCC 35852 / DSM 46488 / JCM 4925 / NBRC 14057 / NRRL 8057)</name>
    <name type="common">Streptomyces cattleya</name>
    <dbReference type="NCBI Taxonomy" id="1003195"/>
    <lineage>
        <taxon>Bacteria</taxon>
        <taxon>Bacillati</taxon>
        <taxon>Actinomycetota</taxon>
        <taxon>Actinomycetes</taxon>
        <taxon>Kitasatosporales</taxon>
        <taxon>Streptomycetaceae</taxon>
        <taxon>Streptantibioticus</taxon>
    </lineage>
</organism>
<keyword evidence="1" id="KW-1133">Transmembrane helix</keyword>
<proteinExistence type="predicted"/>
<sequence>MTMAVMRFLRRLRADLSAGENLEIYTTGALSLVLAVLGVLGTVGGEVLAAATLATLAVMAGGMLGSRRQVAELAAEVRARGVGEASVQDLLSRDKPDVVEHVRTAQDIRIVGVTLSRTLRNLVDELQRRVAAGAVVKVALLDPAGSAPEEAARRSTIPDRAEMYRNRLRSSVDLLRELASTPGAEGRVEVRFLSFVPAFGLLLLDPRRPGGRTYVDIYSHSSASGDAVFTVLPHRDGHWCDHFQTEFDSVWQDGRPADASDGFATAAGV</sequence>
<dbReference type="PATRIC" id="fig|1003195.29.peg.7262"/>
<reference evidence="3" key="1">
    <citation type="submission" date="2011-12" db="EMBL/GenBank/DDBJ databases">
        <title>Complete genome sequence of Streptomyces cattleya strain DSM 46488.</title>
        <authorList>
            <person name="Ou H.-Y."/>
            <person name="Li P."/>
            <person name="Zhao C."/>
            <person name="O'Hagan D."/>
            <person name="Deng Z."/>
        </authorList>
    </citation>
    <scope>NUCLEOTIDE SEQUENCE [LARGE SCALE GENOMIC DNA]</scope>
    <source>
        <strain evidence="3">ATCC 35852 / DSM 46488 / JCM 4925 / NBRC 14057 / NRRL 8057</strain>
        <plasmid evidence="3">Plasmid pSCATT</plasmid>
    </source>
</reference>
<dbReference type="HOGENOM" id="CLU_1034109_0_0_11"/>
<keyword evidence="1" id="KW-0812">Transmembrane</keyword>
<keyword evidence="1" id="KW-0472">Membrane</keyword>
<evidence type="ECO:0000313" key="2">
    <source>
        <dbReference type="EMBL" id="AEW99657.1"/>
    </source>
</evidence>
<dbReference type="AlphaFoldDB" id="G8XGK8"/>
<protein>
    <submittedName>
        <fullName evidence="2">Uncharacterized protein</fullName>
    </submittedName>
</protein>
<dbReference type="EMBL" id="CP003229">
    <property type="protein sequence ID" value="AEW99657.1"/>
    <property type="molecule type" value="Genomic_DNA"/>
</dbReference>
<feature type="transmembrane region" description="Helical" evidence="1">
    <location>
        <begin position="47"/>
        <end position="65"/>
    </location>
</feature>
<evidence type="ECO:0000256" key="1">
    <source>
        <dbReference type="SAM" id="Phobius"/>
    </source>
</evidence>
<keyword evidence="3" id="KW-1185">Reference proteome</keyword>
<gene>
    <name evidence="2" type="ordered locus">SCATT_p14640</name>
</gene>
<evidence type="ECO:0000313" key="3">
    <source>
        <dbReference type="Proteomes" id="UP000007842"/>
    </source>
</evidence>
<keyword evidence="2" id="KW-0614">Plasmid</keyword>
<name>G8XGK8_STREN</name>
<dbReference type="KEGG" id="scy:SCATT_p14640"/>
<feature type="transmembrane region" description="Helical" evidence="1">
    <location>
        <begin position="21"/>
        <end position="41"/>
    </location>
</feature>
<dbReference type="Proteomes" id="UP000007842">
    <property type="component" value="Plasmid pSCATT"/>
</dbReference>